<evidence type="ECO:0000313" key="1">
    <source>
        <dbReference type="EMBL" id="GAA0594764.1"/>
    </source>
</evidence>
<organism evidence="1 2">
    <name type="scientific">Craurococcus roseus</name>
    <dbReference type="NCBI Taxonomy" id="77585"/>
    <lineage>
        <taxon>Bacteria</taxon>
        <taxon>Pseudomonadati</taxon>
        <taxon>Pseudomonadota</taxon>
        <taxon>Alphaproteobacteria</taxon>
        <taxon>Acetobacterales</taxon>
        <taxon>Acetobacteraceae</taxon>
        <taxon>Craurococcus</taxon>
    </lineage>
</organism>
<comment type="caution">
    <text evidence="1">The sequence shown here is derived from an EMBL/GenBank/DDBJ whole genome shotgun (WGS) entry which is preliminary data.</text>
</comment>
<keyword evidence="2" id="KW-1185">Reference proteome</keyword>
<accession>A0ABN1FNU5</accession>
<dbReference type="Proteomes" id="UP001501588">
    <property type="component" value="Unassembled WGS sequence"/>
</dbReference>
<dbReference type="Pfam" id="PF24585">
    <property type="entry name" value="YunG"/>
    <property type="match status" value="1"/>
</dbReference>
<evidence type="ECO:0000313" key="2">
    <source>
        <dbReference type="Proteomes" id="UP001501588"/>
    </source>
</evidence>
<dbReference type="EMBL" id="BAAAFZ010000060">
    <property type="protein sequence ID" value="GAA0594764.1"/>
    <property type="molecule type" value="Genomic_DNA"/>
</dbReference>
<protein>
    <submittedName>
        <fullName evidence="1">Uncharacterized protein</fullName>
    </submittedName>
</protein>
<reference evidence="1 2" key="1">
    <citation type="journal article" date="2019" name="Int. J. Syst. Evol. Microbiol.">
        <title>The Global Catalogue of Microorganisms (GCM) 10K type strain sequencing project: providing services to taxonomists for standard genome sequencing and annotation.</title>
        <authorList>
            <consortium name="The Broad Institute Genomics Platform"/>
            <consortium name="The Broad Institute Genome Sequencing Center for Infectious Disease"/>
            <person name="Wu L."/>
            <person name="Ma J."/>
        </authorList>
    </citation>
    <scope>NUCLEOTIDE SEQUENCE [LARGE SCALE GENOMIC DNA]</scope>
    <source>
        <strain evidence="1 2">JCM 9933</strain>
    </source>
</reference>
<dbReference type="InterPro" id="IPR056238">
    <property type="entry name" value="YunG-like"/>
</dbReference>
<dbReference type="RefSeq" id="WP_343896797.1">
    <property type="nucleotide sequence ID" value="NZ_BAAAFZ010000060.1"/>
</dbReference>
<gene>
    <name evidence="1" type="ORF">GCM10009416_36280</name>
</gene>
<proteinExistence type="predicted"/>
<sequence>MERFDAEEVRRRLRRAWSAATSGKWRADAPALGQCSVTALLLHDRYGAEILSTPTPWGPHFYNRIGGERVDLTAEQFAALGAAVPAYLDRPSGRGEAMADTTPEYYAALARVFDAAEG</sequence>
<name>A0ABN1FNU5_9PROT</name>